<organism evidence="8 9">
    <name type="scientific">Sinocyclocheilus grahami</name>
    <name type="common">Dianchi golden-line fish</name>
    <name type="synonym">Barbus grahami</name>
    <dbReference type="NCBI Taxonomy" id="75366"/>
    <lineage>
        <taxon>Eukaryota</taxon>
        <taxon>Metazoa</taxon>
        <taxon>Chordata</taxon>
        <taxon>Craniata</taxon>
        <taxon>Vertebrata</taxon>
        <taxon>Euteleostomi</taxon>
        <taxon>Actinopterygii</taxon>
        <taxon>Neopterygii</taxon>
        <taxon>Teleostei</taxon>
        <taxon>Ostariophysi</taxon>
        <taxon>Cypriniformes</taxon>
        <taxon>Cyprinidae</taxon>
        <taxon>Cyprininae</taxon>
        <taxon>Sinocyclocheilus</taxon>
    </lineage>
</organism>
<dbReference type="GO" id="GO:0005179">
    <property type="term" value="F:hormone activity"/>
    <property type="evidence" value="ECO:0007669"/>
    <property type="project" value="UniProtKB-KW"/>
</dbReference>
<accession>A0A672LVK4</accession>
<evidence type="ECO:0000313" key="8">
    <source>
        <dbReference type="Ensembl" id="ENSSGRP00000030123.1"/>
    </source>
</evidence>
<keyword evidence="6" id="KW-0732">Signal</keyword>
<sequence length="121" mass="13472">MTSFHSPALLLPVLLLWAACSVSDVQADVRTVKLCGREFIRAIVYTCGGSRWRRFSSPQDMEGEFSIAEIHANSENIIMCLKYLSSSEDLSESLGSDLTRRDLNNVCCQFGCKKSDLTLLC</sequence>
<comment type="subunit">
    <text evidence="2">Heterodimer of a B chain and an A chain linked by two disulfide bonds.</text>
</comment>
<keyword evidence="3" id="KW-0964">Secreted</keyword>
<dbReference type="InterPro" id="IPR051777">
    <property type="entry name" value="Insulin-like_neuro_ligands"/>
</dbReference>
<keyword evidence="4" id="KW-0372">Hormone</keyword>
<dbReference type="PANTHER" id="PTHR20968">
    <property type="entry name" value="ILGF DOMAIN-CONTAINING PROTEIN"/>
    <property type="match status" value="1"/>
</dbReference>
<evidence type="ECO:0000256" key="6">
    <source>
        <dbReference type="SAM" id="SignalP"/>
    </source>
</evidence>
<dbReference type="PANTHER" id="PTHR20968:SF2">
    <property type="entry name" value="INSULIN-LIKE PEPTIDE INSL5"/>
    <property type="match status" value="1"/>
</dbReference>
<dbReference type="Proteomes" id="UP000472262">
    <property type="component" value="Unassembled WGS sequence"/>
</dbReference>
<evidence type="ECO:0000259" key="7">
    <source>
        <dbReference type="SMART" id="SM00078"/>
    </source>
</evidence>
<keyword evidence="9" id="KW-1185">Reference proteome</keyword>
<dbReference type="Pfam" id="PF00049">
    <property type="entry name" value="Insulin"/>
    <property type="match status" value="1"/>
</dbReference>
<dbReference type="SMART" id="SM00078">
    <property type="entry name" value="IlGF"/>
    <property type="match status" value="1"/>
</dbReference>
<dbReference type="GO" id="GO:0005576">
    <property type="term" value="C:extracellular region"/>
    <property type="evidence" value="ECO:0007669"/>
    <property type="project" value="UniProtKB-SubCell"/>
</dbReference>
<proteinExistence type="predicted"/>
<evidence type="ECO:0000256" key="4">
    <source>
        <dbReference type="ARBA" id="ARBA00022702"/>
    </source>
</evidence>
<dbReference type="AlphaFoldDB" id="A0A672LVK4"/>
<feature type="chain" id="PRO_5025481870" evidence="6">
    <location>
        <begin position="28"/>
        <end position="121"/>
    </location>
</feature>
<reference evidence="8" key="2">
    <citation type="submission" date="2025-09" db="UniProtKB">
        <authorList>
            <consortium name="Ensembl"/>
        </authorList>
    </citation>
    <scope>IDENTIFICATION</scope>
</reference>
<feature type="domain" description="Insulin-like" evidence="7">
    <location>
        <begin position="32"/>
        <end position="121"/>
    </location>
</feature>
<name>A0A672LVK4_SINGR</name>
<dbReference type="GO" id="GO:0001664">
    <property type="term" value="F:G protein-coupled receptor binding"/>
    <property type="evidence" value="ECO:0007669"/>
    <property type="project" value="TreeGrafter"/>
</dbReference>
<feature type="signal peptide" evidence="6">
    <location>
        <begin position="1"/>
        <end position="27"/>
    </location>
</feature>
<evidence type="ECO:0000256" key="3">
    <source>
        <dbReference type="ARBA" id="ARBA00022525"/>
    </source>
</evidence>
<evidence type="ECO:0000256" key="5">
    <source>
        <dbReference type="ARBA" id="ARBA00023157"/>
    </source>
</evidence>
<evidence type="ECO:0000256" key="1">
    <source>
        <dbReference type="ARBA" id="ARBA00004613"/>
    </source>
</evidence>
<dbReference type="InParanoid" id="A0A672LVK4"/>
<reference evidence="8" key="1">
    <citation type="submission" date="2025-08" db="UniProtKB">
        <authorList>
            <consortium name="Ensembl"/>
        </authorList>
    </citation>
    <scope>IDENTIFICATION</scope>
</reference>
<evidence type="ECO:0000313" key="9">
    <source>
        <dbReference type="Proteomes" id="UP000472262"/>
    </source>
</evidence>
<comment type="subcellular location">
    <subcellularLocation>
        <location evidence="1">Secreted</location>
    </subcellularLocation>
</comment>
<gene>
    <name evidence="8" type="primary">LOC107591205</name>
</gene>
<dbReference type="InterPro" id="IPR036438">
    <property type="entry name" value="Insulin-like_sf"/>
</dbReference>
<dbReference type="Ensembl" id="ENSSGRT00000032369.1">
    <property type="protein sequence ID" value="ENSSGRP00000030123.1"/>
    <property type="gene ID" value="ENSSGRG00000017056.1"/>
</dbReference>
<protein>
    <submittedName>
        <fullName evidence="8">Relaxin-3-like</fullName>
    </submittedName>
</protein>
<dbReference type="InterPro" id="IPR016179">
    <property type="entry name" value="Insulin-like"/>
</dbReference>
<evidence type="ECO:0000256" key="2">
    <source>
        <dbReference type="ARBA" id="ARBA00011207"/>
    </source>
</evidence>
<dbReference type="SUPFAM" id="SSF56994">
    <property type="entry name" value="Insulin-like"/>
    <property type="match status" value="1"/>
</dbReference>
<dbReference type="OMA" id="EACSHRD"/>
<dbReference type="CDD" id="cd04365">
    <property type="entry name" value="IlGF_relaxin_like"/>
    <property type="match status" value="1"/>
</dbReference>
<keyword evidence="5" id="KW-1015">Disulfide bond</keyword>